<dbReference type="InterPro" id="IPR051696">
    <property type="entry name" value="DENN_Domain_GEFs"/>
</dbReference>
<dbReference type="InterPro" id="IPR001194">
    <property type="entry name" value="cDENN_dom"/>
</dbReference>
<dbReference type="eggNOG" id="KOG2127">
    <property type="taxonomic scope" value="Eukaryota"/>
</dbReference>
<evidence type="ECO:0000256" key="2">
    <source>
        <dbReference type="SAM" id="MobiDB-lite"/>
    </source>
</evidence>
<dbReference type="PANTHER" id="PTHR12296:SF21">
    <property type="entry name" value="DENN DOMAIN-CONTAINING PROTEIN 3"/>
    <property type="match status" value="1"/>
</dbReference>
<dbReference type="Gene3D" id="3.40.50.11500">
    <property type="match status" value="1"/>
</dbReference>
<keyword evidence="5" id="KW-1185">Reference proteome</keyword>
<dbReference type="OrthoDB" id="6019893at2759"/>
<comment type="caution">
    <text evidence="4">The sequence shown here is derived from an EMBL/GenBank/DDBJ whole genome shotgun (WGS) entry which is preliminary data.</text>
</comment>
<dbReference type="Gene3D" id="6.10.140.1000">
    <property type="match status" value="1"/>
</dbReference>
<gene>
    <name evidence="4" type="ORF">THAOC_32350</name>
</gene>
<dbReference type="GO" id="GO:0031410">
    <property type="term" value="C:cytoplasmic vesicle"/>
    <property type="evidence" value="ECO:0007669"/>
    <property type="project" value="TreeGrafter"/>
</dbReference>
<protein>
    <recommendedName>
        <fullName evidence="3">UDENN domain-containing protein</fullName>
    </recommendedName>
</protein>
<feature type="compositionally biased region" description="Basic and acidic residues" evidence="2">
    <location>
        <begin position="626"/>
        <end position="641"/>
    </location>
</feature>
<dbReference type="Proteomes" id="UP000266841">
    <property type="component" value="Unassembled WGS sequence"/>
</dbReference>
<dbReference type="AlphaFoldDB" id="K0RQ49"/>
<accession>K0RQ49</accession>
<dbReference type="PANTHER" id="PTHR12296">
    <property type="entry name" value="DENN DOMAIN-CONTAINING PROTEIN 4"/>
    <property type="match status" value="1"/>
</dbReference>
<evidence type="ECO:0000313" key="4">
    <source>
        <dbReference type="EMBL" id="EJK48822.1"/>
    </source>
</evidence>
<evidence type="ECO:0000259" key="3">
    <source>
        <dbReference type="PROSITE" id="PS50211"/>
    </source>
</evidence>
<sequence length="1096" mass="122134">MPRGTVSLLDGVPAFFDTPPLAVWFNVRHTDRKKYKPLAPSDLPLVDLTYERLFAALDVPTVVTVTLGFLCLEKKVILISTRQSLLLDCCELLKSLLFPFELCAPYVPRLTQPFMSCLEFPGATFVGIHDDKTEARSLANYVRDDVPEDSIVVELDSGEIKCDGNRYEVLKAAYQIIPNEPRTMLIKEVEALCQDAGLVPGQEPLDCGVDAAIDSTVPPNVTEALRRKSMVHKPPLDDRGIRDCFLRFFCSILGGYERNLVVPDADYLTSGNDWFDSSKFLSASSGNSRPFLSTLVETQLFQSFIQRRTEASDVKIMFFDECLIDFYSSAEPYGRLNPAPPTEDMPRLAYDLLVDQCCTERDQVVDDGDSSIFARSDLFEKSIFAGDSETQATSGYAESTISETSSLDRDGGSIAVNSTGDLPDSLATELPEVPPPILIRSDQEREESTRLCNSTVSRSGPQKQHRCLWQLPKFMVAQPGLGVEDKTKILIRALGALRTLRSHRRVVADEAAYRALIVACARCGTDRRIELTKLYALMRTDGIFPNAVTLGQYTKAIAEGYSNANTEGSNRVGMQLVISSDGWLPKRDTSIDLDSLDSTLESLEESGLKWRHGNAPVKGSANPQRSDFRVGDDTVSKEGSKPKISPAKTFDTATTTHQRSKAKRSWLPVRSSSSFCPQKQSRGHLSRSISFVAMWSRTTVCKSCSYIPLDEEVQCGWDVVHGREMSSTVTCPRCGDTILPLLGYQVFEISDLSSVHSKQNDTTLSTESDLHCLPPQLESVIRDGGALAPSIDNRQTGHVTYLSPYKLRFELESLLVEYEEEEVFNRDRLRELNPEVFFNLWWYSARFSLPLPLAIHHSLQSNGDGRDASVATSCPADMCAFASWDKSVALHGCRSAAKAIEAAMRLAQSPDRSLREKLYENPHSDTPLFSFFNLQGYAQNDWDHSDFSELLVTLVKSCEGLDLLPVVECVHERNMARRRQSETLNESFESAGSYAFSMGASTQGSSPLSVELDCYRTILYLVRYQCTTAFHAFFPTTLRGCKGRHFWCSQGTPLPIFDRAFHEAAEIYNKQYQLVVPLPNVSEVALGFRSIFGHLI</sequence>
<feature type="region of interest" description="Disordered" evidence="2">
    <location>
        <begin position="611"/>
        <end position="663"/>
    </location>
</feature>
<name>K0RQ49_THAOC</name>
<dbReference type="InterPro" id="IPR002885">
    <property type="entry name" value="PPR_rpt"/>
</dbReference>
<dbReference type="SMART" id="SM00799">
    <property type="entry name" value="DENN"/>
    <property type="match status" value="1"/>
</dbReference>
<dbReference type="InterPro" id="IPR005112">
    <property type="entry name" value="dDENN_dom"/>
</dbReference>
<dbReference type="SMART" id="SM00801">
    <property type="entry name" value="dDENN"/>
    <property type="match status" value="1"/>
</dbReference>
<reference evidence="4 5" key="1">
    <citation type="journal article" date="2012" name="Genome Biol.">
        <title>Genome and low-iron response of an oceanic diatom adapted to chronic iron limitation.</title>
        <authorList>
            <person name="Lommer M."/>
            <person name="Specht M."/>
            <person name="Roy A.S."/>
            <person name="Kraemer L."/>
            <person name="Andreson R."/>
            <person name="Gutowska M.A."/>
            <person name="Wolf J."/>
            <person name="Bergner S.V."/>
            <person name="Schilhabel M.B."/>
            <person name="Klostermeier U.C."/>
            <person name="Beiko R.G."/>
            <person name="Rosenstiel P."/>
            <person name="Hippler M."/>
            <person name="Laroche J."/>
        </authorList>
    </citation>
    <scope>NUCLEOTIDE SEQUENCE [LARGE SCALE GENOMIC DNA]</scope>
    <source>
        <strain evidence="4 5">CCMP1005</strain>
    </source>
</reference>
<dbReference type="Pfam" id="PF02141">
    <property type="entry name" value="DENN"/>
    <property type="match status" value="1"/>
</dbReference>
<evidence type="ECO:0000313" key="5">
    <source>
        <dbReference type="Proteomes" id="UP000266841"/>
    </source>
</evidence>
<feature type="repeat" description="PPR" evidence="1">
    <location>
        <begin position="509"/>
        <end position="545"/>
    </location>
</feature>
<dbReference type="Pfam" id="PF03455">
    <property type="entry name" value="dDENN"/>
    <property type="match status" value="1"/>
</dbReference>
<feature type="domain" description="UDENN" evidence="3">
    <location>
        <begin position="1"/>
        <end position="316"/>
    </location>
</feature>
<dbReference type="InterPro" id="IPR043153">
    <property type="entry name" value="DENN_C"/>
</dbReference>
<dbReference type="PROSITE" id="PS50211">
    <property type="entry name" value="DENN"/>
    <property type="match status" value="1"/>
</dbReference>
<organism evidence="4 5">
    <name type="scientific">Thalassiosira oceanica</name>
    <name type="common">Marine diatom</name>
    <dbReference type="NCBI Taxonomy" id="159749"/>
    <lineage>
        <taxon>Eukaryota</taxon>
        <taxon>Sar</taxon>
        <taxon>Stramenopiles</taxon>
        <taxon>Ochrophyta</taxon>
        <taxon>Bacillariophyta</taxon>
        <taxon>Coscinodiscophyceae</taxon>
        <taxon>Thalassiosirophycidae</taxon>
        <taxon>Thalassiosirales</taxon>
        <taxon>Thalassiosiraceae</taxon>
        <taxon>Thalassiosira</taxon>
    </lineage>
</organism>
<dbReference type="EMBL" id="AGNL01045384">
    <property type="protein sequence ID" value="EJK48822.1"/>
    <property type="molecule type" value="Genomic_DNA"/>
</dbReference>
<dbReference type="InterPro" id="IPR037516">
    <property type="entry name" value="Tripartite_DENN"/>
</dbReference>
<proteinExistence type="predicted"/>
<dbReference type="PROSITE" id="PS51375">
    <property type="entry name" value="PPR"/>
    <property type="match status" value="1"/>
</dbReference>
<dbReference type="GO" id="GO:0032483">
    <property type="term" value="P:regulation of Rab protein signal transduction"/>
    <property type="evidence" value="ECO:0007669"/>
    <property type="project" value="TreeGrafter"/>
</dbReference>
<evidence type="ECO:0000256" key="1">
    <source>
        <dbReference type="PROSITE-ProRule" id="PRU00708"/>
    </source>
</evidence>